<dbReference type="InterPro" id="IPR018961">
    <property type="entry name" value="DnaJ_homolog_subfam-C_membr-28"/>
</dbReference>
<comment type="caution">
    <text evidence="2">The sequence shown here is derived from an EMBL/GenBank/DDBJ whole genome shotgun (WGS) entry which is preliminary data.</text>
</comment>
<reference evidence="2 3" key="1">
    <citation type="submission" date="2018-07" db="EMBL/GenBank/DDBJ databases">
        <title>Genomic Encyclopedia of Type Strains, Phase IV (KMG-IV): sequencing the most valuable type-strain genomes for metagenomic binning, comparative biology and taxonomic classification.</title>
        <authorList>
            <person name="Goeker M."/>
        </authorList>
    </citation>
    <scope>NUCLEOTIDE SEQUENCE [LARGE SCALE GENOMIC DNA]</scope>
    <source>
        <strain evidence="2 3">DSM 25281</strain>
    </source>
</reference>
<dbReference type="PANTHER" id="PTHR39158:SF1">
    <property type="entry name" value="DNAJ HOMOLOG SUBFAMILY C MEMBER 28"/>
    <property type="match status" value="1"/>
</dbReference>
<evidence type="ECO:0000313" key="3">
    <source>
        <dbReference type="Proteomes" id="UP000255326"/>
    </source>
</evidence>
<evidence type="ECO:0000259" key="1">
    <source>
        <dbReference type="Pfam" id="PF09350"/>
    </source>
</evidence>
<keyword evidence="3" id="KW-1185">Reference proteome</keyword>
<dbReference type="InterPro" id="IPR052573">
    <property type="entry name" value="DnaJ_C_subfamily_28"/>
</dbReference>
<feature type="domain" description="DnaJ homologue subfamily C member 28 conserved" evidence="1">
    <location>
        <begin position="8"/>
        <end position="73"/>
    </location>
</feature>
<sequence length="124" mass="14805">MDFFSIISEQRIKEAQRNGEFDNLPGYGKPLPKDEFEHVPPDMRMAYRIMKNAGYSMEEAEIRKEMMSIEKLISMCEDEEEKEGLKKELNEKYVKFNQFMSKRKKDTNSSIFKNYESKIEKKLL</sequence>
<organism evidence="2 3">
    <name type="scientific">Falsibacillus pallidus</name>
    <dbReference type="NCBI Taxonomy" id="493781"/>
    <lineage>
        <taxon>Bacteria</taxon>
        <taxon>Bacillati</taxon>
        <taxon>Bacillota</taxon>
        <taxon>Bacilli</taxon>
        <taxon>Bacillales</taxon>
        <taxon>Bacillaceae</taxon>
        <taxon>Falsibacillus</taxon>
    </lineage>
</organism>
<gene>
    <name evidence="2" type="ORF">DFR59_10588</name>
</gene>
<dbReference type="Pfam" id="PF09350">
    <property type="entry name" value="DJC28_CD"/>
    <property type="match status" value="1"/>
</dbReference>
<dbReference type="Proteomes" id="UP000255326">
    <property type="component" value="Unassembled WGS sequence"/>
</dbReference>
<protein>
    <submittedName>
        <fullName evidence="2">Uncharacterized protein DUF1992</fullName>
    </submittedName>
</protein>
<accession>A0A370GGI3</accession>
<dbReference type="OrthoDB" id="9798476at2"/>
<dbReference type="AlphaFoldDB" id="A0A370GGI3"/>
<name>A0A370GGI3_9BACI</name>
<dbReference type="RefSeq" id="WP_114745639.1">
    <property type="nucleotide sequence ID" value="NZ_QQAY01000005.1"/>
</dbReference>
<proteinExistence type="predicted"/>
<dbReference type="PANTHER" id="PTHR39158">
    <property type="entry name" value="OS08G0560600 PROTEIN"/>
    <property type="match status" value="1"/>
</dbReference>
<evidence type="ECO:0000313" key="2">
    <source>
        <dbReference type="EMBL" id="RDI42249.1"/>
    </source>
</evidence>
<dbReference type="EMBL" id="QQAY01000005">
    <property type="protein sequence ID" value="RDI42249.1"/>
    <property type="molecule type" value="Genomic_DNA"/>
</dbReference>